<reference evidence="1 2" key="1">
    <citation type="submission" date="2024-06" db="EMBL/GenBank/DDBJ databases">
        <title>Genomic Encyclopedia of Type Strains, Phase IV (KMG-IV): sequencing the most valuable type-strain genomes for metagenomic binning, comparative biology and taxonomic classification.</title>
        <authorList>
            <person name="Goeker M."/>
        </authorList>
    </citation>
    <scope>NUCLEOTIDE SEQUENCE [LARGE SCALE GENOMIC DNA]</scope>
    <source>
        <strain evidence="1 2">DSM 100124</strain>
    </source>
</reference>
<name>A0ABV2LLP3_9BACL</name>
<proteinExistence type="predicted"/>
<gene>
    <name evidence="1" type="ORF">ABID52_003086</name>
</gene>
<dbReference type="EMBL" id="JBEPMP010000001">
    <property type="protein sequence ID" value="MET3729505.1"/>
    <property type="molecule type" value="Genomic_DNA"/>
</dbReference>
<keyword evidence="2" id="KW-1185">Reference proteome</keyword>
<organism evidence="1 2">
    <name type="scientific">Fictibacillus halophilus</name>
    <dbReference type="NCBI Taxonomy" id="1610490"/>
    <lineage>
        <taxon>Bacteria</taxon>
        <taxon>Bacillati</taxon>
        <taxon>Bacillota</taxon>
        <taxon>Bacilli</taxon>
        <taxon>Bacillales</taxon>
        <taxon>Fictibacillaceae</taxon>
        <taxon>Fictibacillus</taxon>
    </lineage>
</organism>
<dbReference type="Proteomes" id="UP001549097">
    <property type="component" value="Unassembled WGS sequence"/>
</dbReference>
<protein>
    <submittedName>
        <fullName evidence="1">Uncharacterized protein</fullName>
    </submittedName>
</protein>
<accession>A0ABV2LLP3</accession>
<comment type="caution">
    <text evidence="1">The sequence shown here is derived from an EMBL/GenBank/DDBJ whole genome shotgun (WGS) entry which is preliminary data.</text>
</comment>
<evidence type="ECO:0000313" key="1">
    <source>
        <dbReference type="EMBL" id="MET3729505.1"/>
    </source>
</evidence>
<evidence type="ECO:0000313" key="2">
    <source>
        <dbReference type="Proteomes" id="UP001549097"/>
    </source>
</evidence>
<dbReference type="RefSeq" id="WP_198766432.1">
    <property type="nucleotide sequence ID" value="NZ_JAEACF010000001.1"/>
</dbReference>
<sequence>MVSTPQYRFIRLITGSEIVDVDIFLFTDKTTVVVSMLYYKHEHIIMSSQTAPDRKTALKHAFHAFYQTKFIYDQKQLSVLNKTIKKSIYE</sequence>